<name>A0AAD5QV95_PARTN</name>
<evidence type="ECO:0000313" key="1">
    <source>
        <dbReference type="EMBL" id="KAJ1362844.1"/>
    </source>
</evidence>
<gene>
    <name evidence="1" type="ORF">KIN20_022539</name>
</gene>
<protein>
    <submittedName>
        <fullName evidence="1">Uncharacterized protein</fullName>
    </submittedName>
</protein>
<dbReference type="EMBL" id="JAHQIW010004548">
    <property type="protein sequence ID" value="KAJ1362844.1"/>
    <property type="molecule type" value="Genomic_DNA"/>
</dbReference>
<organism evidence="1 2">
    <name type="scientific">Parelaphostrongylus tenuis</name>
    <name type="common">Meningeal worm</name>
    <dbReference type="NCBI Taxonomy" id="148309"/>
    <lineage>
        <taxon>Eukaryota</taxon>
        <taxon>Metazoa</taxon>
        <taxon>Ecdysozoa</taxon>
        <taxon>Nematoda</taxon>
        <taxon>Chromadorea</taxon>
        <taxon>Rhabditida</taxon>
        <taxon>Rhabditina</taxon>
        <taxon>Rhabditomorpha</taxon>
        <taxon>Strongyloidea</taxon>
        <taxon>Metastrongylidae</taxon>
        <taxon>Parelaphostrongylus</taxon>
    </lineage>
</organism>
<keyword evidence="2" id="KW-1185">Reference proteome</keyword>
<reference evidence="1" key="1">
    <citation type="submission" date="2021-06" db="EMBL/GenBank/DDBJ databases">
        <title>Parelaphostrongylus tenuis whole genome reference sequence.</title>
        <authorList>
            <person name="Garwood T.J."/>
            <person name="Larsen P.A."/>
            <person name="Fountain-Jones N.M."/>
            <person name="Garbe J.R."/>
            <person name="Macchietto M.G."/>
            <person name="Kania S.A."/>
            <person name="Gerhold R.W."/>
            <person name="Richards J.E."/>
            <person name="Wolf T.M."/>
        </authorList>
    </citation>
    <scope>NUCLEOTIDE SEQUENCE</scope>
    <source>
        <strain evidence="1">MNPRO001-30</strain>
        <tissue evidence="1">Meninges</tissue>
    </source>
</reference>
<dbReference type="AlphaFoldDB" id="A0AAD5QV95"/>
<comment type="caution">
    <text evidence="1">The sequence shown here is derived from an EMBL/GenBank/DDBJ whole genome shotgun (WGS) entry which is preliminary data.</text>
</comment>
<dbReference type="Proteomes" id="UP001196413">
    <property type="component" value="Unassembled WGS sequence"/>
</dbReference>
<sequence>MPAPLSAIHHIDLVCNELSTPRCFVGLTHSQRRLIFADPEALGIDQPLRDAIAFTEHHLR</sequence>
<evidence type="ECO:0000313" key="2">
    <source>
        <dbReference type="Proteomes" id="UP001196413"/>
    </source>
</evidence>
<proteinExistence type="predicted"/>
<accession>A0AAD5QV95</accession>